<keyword evidence="1" id="KW-1133">Transmembrane helix</keyword>
<evidence type="ECO:0000313" key="3">
    <source>
        <dbReference type="Proteomes" id="UP000006222"/>
    </source>
</evidence>
<feature type="transmembrane region" description="Helical" evidence="1">
    <location>
        <begin position="132"/>
        <end position="154"/>
    </location>
</feature>
<feature type="transmembrane region" description="Helical" evidence="1">
    <location>
        <begin position="53"/>
        <end position="75"/>
    </location>
</feature>
<feature type="transmembrane region" description="Helical" evidence="1">
    <location>
        <begin position="166"/>
        <end position="185"/>
    </location>
</feature>
<feature type="transmembrane region" description="Helical" evidence="1">
    <location>
        <begin position="87"/>
        <end position="112"/>
    </location>
</feature>
<organism evidence="2 3">
    <name type="scientific">Rhodopirellula baltica WH47</name>
    <dbReference type="NCBI Taxonomy" id="991778"/>
    <lineage>
        <taxon>Bacteria</taxon>
        <taxon>Pseudomonadati</taxon>
        <taxon>Planctomycetota</taxon>
        <taxon>Planctomycetia</taxon>
        <taxon>Pirellulales</taxon>
        <taxon>Pirellulaceae</taxon>
        <taxon>Rhodopirellula</taxon>
    </lineage>
</organism>
<dbReference type="PATRIC" id="fig|991778.3.peg.3940"/>
<evidence type="ECO:0000313" key="2">
    <source>
        <dbReference type="EMBL" id="EGF26365.1"/>
    </source>
</evidence>
<keyword evidence="1" id="KW-0472">Membrane</keyword>
<keyword evidence="1" id="KW-0812">Transmembrane</keyword>
<dbReference type="RefSeq" id="WP_007327615.1">
    <property type="nucleotide sequence ID" value="NZ_AFAR01000186.1"/>
</dbReference>
<name>F2AVF5_RHOBT</name>
<reference evidence="2 3" key="1">
    <citation type="journal article" date="2013" name="Mar. Genomics">
        <title>Expression of sulfatases in Rhodopirellula baltica and the diversity of sulfatases in the genus Rhodopirellula.</title>
        <authorList>
            <person name="Wegner C.E."/>
            <person name="Richter-Heitmann T."/>
            <person name="Klindworth A."/>
            <person name="Klockow C."/>
            <person name="Richter M."/>
            <person name="Achstetter T."/>
            <person name="Glockner F.O."/>
            <person name="Harder J."/>
        </authorList>
    </citation>
    <scope>NUCLEOTIDE SEQUENCE [LARGE SCALE GENOMIC DNA]</scope>
    <source>
        <strain evidence="2 3">WH47</strain>
    </source>
</reference>
<feature type="transmembrane region" description="Helical" evidence="1">
    <location>
        <begin position="12"/>
        <end position="33"/>
    </location>
</feature>
<sequence length="249" mass="27863">MTTDRATPNRLGISHLMMLTTGIGIALFVSRGIEHLRFPADAHYYNLASPSNVDALGMFIASIYGLCVTMFVIAVRDRDFWSSPGKTLALLFATMCVLNWSLEIIAATVTHVRMQNDLAFGTNDHRGFVIGIWYRDFAASVGYVACLPVLLWVVLKTRTQPVAWRIAWIGFLIFALLIIGDLHFGFRNQVGLTLRPWYFEIAIGIPICLLMLAVADSFARRRPMDWWTVLTAIPVASVWCIGIAIRLLA</sequence>
<dbReference type="Proteomes" id="UP000006222">
    <property type="component" value="Unassembled WGS sequence"/>
</dbReference>
<protein>
    <submittedName>
        <fullName evidence="2">Uncharacterized protein</fullName>
    </submittedName>
</protein>
<feature type="transmembrane region" description="Helical" evidence="1">
    <location>
        <begin position="197"/>
        <end position="215"/>
    </location>
</feature>
<dbReference type="EMBL" id="AFAR01000186">
    <property type="protein sequence ID" value="EGF26365.1"/>
    <property type="molecule type" value="Genomic_DNA"/>
</dbReference>
<feature type="transmembrane region" description="Helical" evidence="1">
    <location>
        <begin position="227"/>
        <end position="248"/>
    </location>
</feature>
<dbReference type="AlphaFoldDB" id="F2AVF5"/>
<accession>F2AVF5</accession>
<comment type="caution">
    <text evidence="2">The sequence shown here is derived from an EMBL/GenBank/DDBJ whole genome shotgun (WGS) entry which is preliminary data.</text>
</comment>
<proteinExistence type="predicted"/>
<gene>
    <name evidence="2" type="ORF">RBWH47_05248</name>
</gene>
<evidence type="ECO:0000256" key="1">
    <source>
        <dbReference type="SAM" id="Phobius"/>
    </source>
</evidence>